<keyword evidence="1" id="KW-0812">Transmembrane</keyword>
<dbReference type="InParanoid" id="A0A0G4EDG5"/>
<feature type="domain" description="PUB" evidence="2">
    <location>
        <begin position="120"/>
        <end position="185"/>
    </location>
</feature>
<keyword evidence="4" id="KW-1185">Reference proteome</keyword>
<accession>A0A0G4EDG5</accession>
<evidence type="ECO:0000313" key="4">
    <source>
        <dbReference type="Proteomes" id="UP000041254"/>
    </source>
</evidence>
<protein>
    <recommendedName>
        <fullName evidence="2">PUB domain-containing protein</fullName>
    </recommendedName>
</protein>
<dbReference type="SUPFAM" id="SSF143503">
    <property type="entry name" value="PUG domain-like"/>
    <property type="match status" value="1"/>
</dbReference>
<dbReference type="CDD" id="cd09212">
    <property type="entry name" value="PUB"/>
    <property type="match status" value="1"/>
</dbReference>
<keyword evidence="1" id="KW-0472">Membrane</keyword>
<name>A0A0G4EDG5_VITBC</name>
<keyword evidence="1" id="KW-1133">Transmembrane helix</keyword>
<organism evidence="3 4">
    <name type="scientific">Vitrella brassicaformis (strain CCMP3155)</name>
    <dbReference type="NCBI Taxonomy" id="1169540"/>
    <lineage>
        <taxon>Eukaryota</taxon>
        <taxon>Sar</taxon>
        <taxon>Alveolata</taxon>
        <taxon>Colpodellida</taxon>
        <taxon>Vitrellaceae</taxon>
        <taxon>Vitrella</taxon>
    </lineage>
</organism>
<dbReference type="Gene3D" id="1.20.58.2190">
    <property type="match status" value="1"/>
</dbReference>
<proteinExistence type="predicted"/>
<dbReference type="AlphaFoldDB" id="A0A0G4EDG5"/>
<dbReference type="Proteomes" id="UP000041254">
    <property type="component" value="Unassembled WGS sequence"/>
</dbReference>
<dbReference type="InterPro" id="IPR018997">
    <property type="entry name" value="PUB_domain"/>
</dbReference>
<dbReference type="VEuPathDB" id="CryptoDB:Vbra_4888"/>
<gene>
    <name evidence="3" type="ORF">Vbra_4888</name>
</gene>
<dbReference type="Pfam" id="PF09409">
    <property type="entry name" value="PUB"/>
    <property type="match status" value="1"/>
</dbReference>
<evidence type="ECO:0000313" key="3">
    <source>
        <dbReference type="EMBL" id="CEL94045.1"/>
    </source>
</evidence>
<feature type="transmembrane region" description="Helical" evidence="1">
    <location>
        <begin position="16"/>
        <end position="34"/>
    </location>
</feature>
<evidence type="ECO:0000256" key="1">
    <source>
        <dbReference type="SAM" id="Phobius"/>
    </source>
</evidence>
<evidence type="ECO:0000259" key="2">
    <source>
        <dbReference type="Pfam" id="PF09409"/>
    </source>
</evidence>
<dbReference type="STRING" id="1169540.A0A0G4EDG5"/>
<reference evidence="3 4" key="1">
    <citation type="submission" date="2014-11" db="EMBL/GenBank/DDBJ databases">
        <authorList>
            <person name="Zhu J."/>
            <person name="Qi W."/>
            <person name="Song R."/>
        </authorList>
    </citation>
    <scope>NUCLEOTIDE SEQUENCE [LARGE SCALE GENOMIC DNA]</scope>
</reference>
<dbReference type="EMBL" id="CDMY01000204">
    <property type="protein sequence ID" value="CEL94045.1"/>
    <property type="molecule type" value="Genomic_DNA"/>
</dbReference>
<sequence>MEGPVGSRYPVLMPPWQVILALIAILVWLCAPLVKRILSGAPKNKPHARPDMLRLMSRQAEQRKGAHRQRQKYMAPIDVPAAMRSADDDDLADTGRLRQELGGMAEDIRSVLASSPSPQRAMSALTTLCELLDKVLLHPGVARYRRLSKGNKALQGRIGDAGAWAFLEKCGFAADTEGNCLVYPDAPPTTLTLA</sequence>
<dbReference type="InterPro" id="IPR036339">
    <property type="entry name" value="PUB-like_dom_sf"/>
</dbReference>